<dbReference type="GO" id="GO:0004252">
    <property type="term" value="F:serine-type endopeptidase activity"/>
    <property type="evidence" value="ECO:0007669"/>
    <property type="project" value="InterPro"/>
</dbReference>
<proteinExistence type="inferred from homology"/>
<evidence type="ECO:0000313" key="10">
    <source>
        <dbReference type="Proteomes" id="UP000016569"/>
    </source>
</evidence>
<dbReference type="Proteomes" id="UP000016569">
    <property type="component" value="Unassembled WGS sequence"/>
</dbReference>
<dbReference type="PRINTS" id="PR00727">
    <property type="entry name" value="LEADERPTASE"/>
</dbReference>
<comment type="subcellular location">
    <subcellularLocation>
        <location evidence="7">Membrane</location>
        <topology evidence="7">Single-pass type II membrane protein</topology>
    </subcellularLocation>
</comment>
<protein>
    <recommendedName>
        <fullName evidence="4 7">Signal peptidase I</fullName>
        <ecNumber evidence="3 7">3.4.21.89</ecNumber>
    </recommendedName>
</protein>
<dbReference type="PANTHER" id="PTHR43390">
    <property type="entry name" value="SIGNAL PEPTIDASE I"/>
    <property type="match status" value="1"/>
</dbReference>
<dbReference type="NCBIfam" id="TIGR02227">
    <property type="entry name" value="sigpep_I_bact"/>
    <property type="match status" value="1"/>
</dbReference>
<dbReference type="GO" id="GO:0009003">
    <property type="term" value="F:signal peptidase activity"/>
    <property type="evidence" value="ECO:0007669"/>
    <property type="project" value="UniProtKB-EC"/>
</dbReference>
<dbReference type="PANTHER" id="PTHR43390:SF1">
    <property type="entry name" value="CHLOROPLAST PROCESSING PEPTIDASE"/>
    <property type="match status" value="1"/>
</dbReference>
<feature type="active site" evidence="6">
    <location>
        <position position="77"/>
    </location>
</feature>
<comment type="similarity">
    <text evidence="2 7">Belongs to the peptidase S26 family.</text>
</comment>
<evidence type="ECO:0000259" key="8">
    <source>
        <dbReference type="Pfam" id="PF10502"/>
    </source>
</evidence>
<dbReference type="EMBL" id="BATC01000068">
    <property type="protein sequence ID" value="GAD60349.1"/>
    <property type="molecule type" value="Genomic_DNA"/>
</dbReference>
<dbReference type="PROSITE" id="PS00760">
    <property type="entry name" value="SPASE_I_2"/>
    <property type="match status" value="1"/>
</dbReference>
<evidence type="ECO:0000256" key="6">
    <source>
        <dbReference type="PIRSR" id="PIRSR600223-1"/>
    </source>
</evidence>
<accession>A0A8E0NDL4</accession>
<keyword evidence="5 7" id="KW-0378">Hydrolase</keyword>
<evidence type="ECO:0000256" key="7">
    <source>
        <dbReference type="RuleBase" id="RU362042"/>
    </source>
</evidence>
<sequence>MLRVLLFQPFTIPSASMEPNLYEGDYIVVSKWNYGYSRHSLPWSPPLFEGRIFGSQPDRGDVVVFKLPQDNRTDYIKRVIGLPGDRVQMIGGQLHINGVAVENVPAGSLRIDGPFGPMDAAQVDETLPEGRTFRIQDFGRGFDLDDTQVFEVPEGYYFMMGDNRDNSIDSRADVGLVPEENLVGKAQIVLFSWEPGASLWNPVSWFANLRPSRFFNGLN</sequence>
<dbReference type="Pfam" id="PF10502">
    <property type="entry name" value="Peptidase_S26"/>
    <property type="match status" value="1"/>
</dbReference>
<dbReference type="InterPro" id="IPR036286">
    <property type="entry name" value="LexA/Signal_pep-like_sf"/>
</dbReference>
<evidence type="ECO:0000256" key="1">
    <source>
        <dbReference type="ARBA" id="ARBA00000677"/>
    </source>
</evidence>
<dbReference type="RefSeq" id="WP_021698443.1">
    <property type="nucleotide sequence ID" value="NZ_BATC01000068.1"/>
</dbReference>
<organism evidence="9 10">
    <name type="scientific">Brevundimonas abyssalis TAR-001</name>
    <dbReference type="NCBI Taxonomy" id="1391729"/>
    <lineage>
        <taxon>Bacteria</taxon>
        <taxon>Pseudomonadati</taxon>
        <taxon>Pseudomonadota</taxon>
        <taxon>Alphaproteobacteria</taxon>
        <taxon>Caulobacterales</taxon>
        <taxon>Caulobacteraceae</taxon>
        <taxon>Brevundimonas</taxon>
    </lineage>
</organism>
<evidence type="ECO:0000256" key="2">
    <source>
        <dbReference type="ARBA" id="ARBA00009370"/>
    </source>
</evidence>
<dbReference type="GO" id="GO:0006465">
    <property type="term" value="P:signal peptide processing"/>
    <property type="evidence" value="ECO:0007669"/>
    <property type="project" value="InterPro"/>
</dbReference>
<evidence type="ECO:0000256" key="5">
    <source>
        <dbReference type="ARBA" id="ARBA00022801"/>
    </source>
</evidence>
<keyword evidence="7" id="KW-0645">Protease</keyword>
<dbReference type="InterPro" id="IPR000223">
    <property type="entry name" value="Pept_S26A_signal_pept_1"/>
</dbReference>
<evidence type="ECO:0000313" key="9">
    <source>
        <dbReference type="EMBL" id="GAD60349.1"/>
    </source>
</evidence>
<comment type="caution">
    <text evidence="9">The sequence shown here is derived from an EMBL/GenBank/DDBJ whole genome shotgun (WGS) entry which is preliminary data.</text>
</comment>
<evidence type="ECO:0000256" key="4">
    <source>
        <dbReference type="ARBA" id="ARBA00019232"/>
    </source>
</evidence>
<keyword evidence="10" id="KW-1185">Reference proteome</keyword>
<dbReference type="AlphaFoldDB" id="A0A8E0NDL4"/>
<comment type="catalytic activity">
    <reaction evidence="1 7">
        <text>Cleavage of hydrophobic, N-terminal signal or leader sequences from secreted and periplasmic proteins.</text>
        <dbReference type="EC" id="3.4.21.89"/>
    </reaction>
</comment>
<reference evidence="10" key="1">
    <citation type="journal article" date="2013" name="Genome Announc.">
        <title>Draft Genome Sequence of the Dimorphic Prosthecate Bacterium Brevundimonas abyssalis TAR-001T.</title>
        <authorList>
            <person name="Tsubouchi T."/>
            <person name="Nishi S."/>
            <person name="Usui K."/>
            <person name="Shimane Y."/>
            <person name="Takaki Y."/>
            <person name="Maruyama T."/>
            <person name="Hatada Y."/>
        </authorList>
    </citation>
    <scope>NUCLEOTIDE SEQUENCE [LARGE SCALE GENOMIC DNA]</scope>
    <source>
        <strain evidence="10">TAR-001</strain>
    </source>
</reference>
<dbReference type="SUPFAM" id="SSF51306">
    <property type="entry name" value="LexA/Signal peptidase"/>
    <property type="match status" value="1"/>
</dbReference>
<dbReference type="GO" id="GO:0016020">
    <property type="term" value="C:membrane"/>
    <property type="evidence" value="ECO:0007669"/>
    <property type="project" value="UniProtKB-SubCell"/>
</dbReference>
<dbReference type="InterPro" id="IPR019758">
    <property type="entry name" value="Pept_S26A_signal_pept_1_CS"/>
</dbReference>
<dbReference type="InterPro" id="IPR019757">
    <property type="entry name" value="Pept_S26A_signal_pept_1_Lys-AS"/>
</dbReference>
<evidence type="ECO:0000256" key="3">
    <source>
        <dbReference type="ARBA" id="ARBA00013208"/>
    </source>
</evidence>
<feature type="active site" evidence="6">
    <location>
        <position position="16"/>
    </location>
</feature>
<dbReference type="EC" id="3.4.21.89" evidence="3 7"/>
<dbReference type="Gene3D" id="2.10.109.10">
    <property type="entry name" value="Umud Fragment, subunit A"/>
    <property type="match status" value="1"/>
</dbReference>
<name>A0A8E0NDL4_9CAUL</name>
<dbReference type="CDD" id="cd06530">
    <property type="entry name" value="S26_SPase_I"/>
    <property type="match status" value="1"/>
</dbReference>
<dbReference type="InterPro" id="IPR019533">
    <property type="entry name" value="Peptidase_S26"/>
</dbReference>
<feature type="domain" description="Peptidase S26" evidence="8">
    <location>
        <begin position="2"/>
        <end position="190"/>
    </location>
</feature>
<dbReference type="PROSITE" id="PS00761">
    <property type="entry name" value="SPASE_I_3"/>
    <property type="match status" value="1"/>
</dbReference>
<gene>
    <name evidence="9" type="ORF">MBEBAB_2599</name>
</gene>